<sequence length="76" mass="8637">MNGEWVRVRLADRPVAGGPVRTGRSARWVRATRNTTGAVTVTTHVDAIRRPEARVGEPLDDNQWLYPSITPRDDRW</sequence>
<dbReference type="AlphaFoldDB" id="A0A4Q7L8Q1"/>
<dbReference type="RefSeq" id="WP_165401196.1">
    <property type="nucleotide sequence ID" value="NZ_SGWQ01000001.1"/>
</dbReference>
<dbReference type="Proteomes" id="UP000294257">
    <property type="component" value="Unassembled WGS sequence"/>
</dbReference>
<comment type="caution">
    <text evidence="1">The sequence shown here is derived from an EMBL/GenBank/DDBJ whole genome shotgun (WGS) entry which is preliminary data.</text>
</comment>
<evidence type="ECO:0000313" key="2">
    <source>
        <dbReference type="Proteomes" id="UP000294257"/>
    </source>
</evidence>
<proteinExistence type="predicted"/>
<accession>A0A4Q7L8Q1</accession>
<evidence type="ECO:0000313" key="1">
    <source>
        <dbReference type="EMBL" id="RZS44782.1"/>
    </source>
</evidence>
<gene>
    <name evidence="1" type="ORF">EV193_101661</name>
</gene>
<name>A0A4Q7L8Q1_9PSEU</name>
<protein>
    <submittedName>
        <fullName evidence="1">Uncharacterized protein</fullName>
    </submittedName>
</protein>
<keyword evidence="2" id="KW-1185">Reference proteome</keyword>
<dbReference type="EMBL" id="SGWQ01000001">
    <property type="protein sequence ID" value="RZS44782.1"/>
    <property type="molecule type" value="Genomic_DNA"/>
</dbReference>
<organism evidence="1 2">
    <name type="scientific">Herbihabitans rhizosphaerae</name>
    <dbReference type="NCBI Taxonomy" id="1872711"/>
    <lineage>
        <taxon>Bacteria</taxon>
        <taxon>Bacillati</taxon>
        <taxon>Actinomycetota</taxon>
        <taxon>Actinomycetes</taxon>
        <taxon>Pseudonocardiales</taxon>
        <taxon>Pseudonocardiaceae</taxon>
        <taxon>Herbihabitans</taxon>
    </lineage>
</organism>
<reference evidence="1 2" key="1">
    <citation type="submission" date="2019-02" db="EMBL/GenBank/DDBJ databases">
        <title>Genomic Encyclopedia of Type Strains, Phase IV (KMG-IV): sequencing the most valuable type-strain genomes for metagenomic binning, comparative biology and taxonomic classification.</title>
        <authorList>
            <person name="Goeker M."/>
        </authorList>
    </citation>
    <scope>NUCLEOTIDE SEQUENCE [LARGE SCALE GENOMIC DNA]</scope>
    <source>
        <strain evidence="1 2">DSM 101727</strain>
    </source>
</reference>